<sequence length="108" mass="12298">MVLKGLNYIKEHHDDAMNDSVLMGDKKMNNEHRTRKKSKTVYTVQESKKTTQARQRQHRSGSDNTGPAAATQAQQRQHRSGSTSQGNTKEEQQGAFQFEVNEKLHTKT</sequence>
<proteinExistence type="predicted"/>
<evidence type="ECO:0000313" key="3">
    <source>
        <dbReference type="Proteomes" id="UP000324222"/>
    </source>
</evidence>
<feature type="compositionally biased region" description="Polar residues" evidence="1">
    <location>
        <begin position="40"/>
        <end position="54"/>
    </location>
</feature>
<dbReference type="EMBL" id="VSRR010059191">
    <property type="protein sequence ID" value="MPC82237.1"/>
    <property type="molecule type" value="Genomic_DNA"/>
</dbReference>
<evidence type="ECO:0000256" key="1">
    <source>
        <dbReference type="SAM" id="MobiDB-lite"/>
    </source>
</evidence>
<gene>
    <name evidence="2" type="ORF">E2C01_076890</name>
</gene>
<comment type="caution">
    <text evidence="2">The sequence shown here is derived from an EMBL/GenBank/DDBJ whole genome shotgun (WGS) entry which is preliminary data.</text>
</comment>
<accession>A0A5B7IKU1</accession>
<organism evidence="2 3">
    <name type="scientific">Portunus trituberculatus</name>
    <name type="common">Swimming crab</name>
    <name type="synonym">Neptunus trituberculatus</name>
    <dbReference type="NCBI Taxonomy" id="210409"/>
    <lineage>
        <taxon>Eukaryota</taxon>
        <taxon>Metazoa</taxon>
        <taxon>Ecdysozoa</taxon>
        <taxon>Arthropoda</taxon>
        <taxon>Crustacea</taxon>
        <taxon>Multicrustacea</taxon>
        <taxon>Malacostraca</taxon>
        <taxon>Eumalacostraca</taxon>
        <taxon>Eucarida</taxon>
        <taxon>Decapoda</taxon>
        <taxon>Pleocyemata</taxon>
        <taxon>Brachyura</taxon>
        <taxon>Eubrachyura</taxon>
        <taxon>Portunoidea</taxon>
        <taxon>Portunidae</taxon>
        <taxon>Portuninae</taxon>
        <taxon>Portunus</taxon>
    </lineage>
</organism>
<name>A0A5B7IKU1_PORTR</name>
<evidence type="ECO:0000313" key="2">
    <source>
        <dbReference type="EMBL" id="MPC82237.1"/>
    </source>
</evidence>
<reference evidence="2 3" key="1">
    <citation type="submission" date="2019-05" db="EMBL/GenBank/DDBJ databases">
        <title>Another draft genome of Portunus trituberculatus and its Hox gene families provides insights of decapod evolution.</title>
        <authorList>
            <person name="Jeong J.-H."/>
            <person name="Song I."/>
            <person name="Kim S."/>
            <person name="Choi T."/>
            <person name="Kim D."/>
            <person name="Ryu S."/>
            <person name="Kim W."/>
        </authorList>
    </citation>
    <scope>NUCLEOTIDE SEQUENCE [LARGE SCALE GENOMIC DNA]</scope>
    <source>
        <tissue evidence="2">Muscle</tissue>
    </source>
</reference>
<protein>
    <submittedName>
        <fullName evidence="2">Uncharacterized protein</fullName>
    </submittedName>
</protein>
<keyword evidence="3" id="KW-1185">Reference proteome</keyword>
<dbReference type="Proteomes" id="UP000324222">
    <property type="component" value="Unassembled WGS sequence"/>
</dbReference>
<feature type="region of interest" description="Disordered" evidence="1">
    <location>
        <begin position="1"/>
        <end position="108"/>
    </location>
</feature>
<dbReference type="AlphaFoldDB" id="A0A5B7IKU1"/>